<dbReference type="Proteomes" id="UP000828251">
    <property type="component" value="Unassembled WGS sequence"/>
</dbReference>
<comment type="caution">
    <text evidence="3">The sequence shown here is derived from an EMBL/GenBank/DDBJ whole genome shotgun (WGS) entry which is preliminary data.</text>
</comment>
<evidence type="ECO:0000259" key="2">
    <source>
        <dbReference type="Pfam" id="PF00076"/>
    </source>
</evidence>
<dbReference type="FunFam" id="3.30.70.330:FF:000161">
    <property type="entry name" value="RNA binding (RRM/RBD/RNP motifs) family protein"/>
    <property type="match status" value="1"/>
</dbReference>
<evidence type="ECO:0000313" key="3">
    <source>
        <dbReference type="EMBL" id="KAH1109038.1"/>
    </source>
</evidence>
<dbReference type="PANTHER" id="PTHR12603">
    <property type="entry name" value="CCR4-NOT TRANSCRIPTION COMPLEX RELATED"/>
    <property type="match status" value="1"/>
</dbReference>
<feature type="domain" description="RRM" evidence="2">
    <location>
        <begin position="12"/>
        <end position="71"/>
    </location>
</feature>
<keyword evidence="1" id="KW-0472">Membrane</keyword>
<keyword evidence="1" id="KW-0812">Transmembrane</keyword>
<proteinExistence type="predicted"/>
<dbReference type="PANTHER" id="PTHR12603:SF36">
    <property type="entry name" value="RNA BINDING (RRM_RBD_RNP MOTIFS) FAMILY PROTEIN"/>
    <property type="match status" value="1"/>
</dbReference>
<accession>A0A9D3W728</accession>
<dbReference type="OrthoDB" id="961065at2759"/>
<dbReference type="InterPro" id="IPR012677">
    <property type="entry name" value="Nucleotide-bd_a/b_plait_sf"/>
</dbReference>
<dbReference type="GO" id="GO:0030014">
    <property type="term" value="C:CCR4-NOT complex"/>
    <property type="evidence" value="ECO:0007669"/>
    <property type="project" value="InterPro"/>
</dbReference>
<dbReference type="GO" id="GO:0003723">
    <property type="term" value="F:RNA binding"/>
    <property type="evidence" value="ECO:0007669"/>
    <property type="project" value="InterPro"/>
</dbReference>
<evidence type="ECO:0000313" key="4">
    <source>
        <dbReference type="Proteomes" id="UP000828251"/>
    </source>
</evidence>
<sequence length="141" mass="16199">MYFCVQLLQQLEYFGQYGKVLKVSMSRTAAGVIQQFPNNTCSVYITYSKEEEAIRCIQSVHGFVLEGRPLKACFGTTKYCHAWLRNMPCNNPDCLYLHEIGPQEDSFTKDEIISAYTRYIHFGVSYLVIAAISISFLFYIC</sequence>
<gene>
    <name evidence="3" type="ORF">J1N35_012806</name>
</gene>
<dbReference type="GO" id="GO:0016567">
    <property type="term" value="P:protein ubiquitination"/>
    <property type="evidence" value="ECO:0007669"/>
    <property type="project" value="TreeGrafter"/>
</dbReference>
<dbReference type="InterPro" id="IPR000504">
    <property type="entry name" value="RRM_dom"/>
</dbReference>
<dbReference type="InterPro" id="IPR039780">
    <property type="entry name" value="Mot2"/>
</dbReference>
<dbReference type="Pfam" id="PF00076">
    <property type="entry name" value="RRM_1"/>
    <property type="match status" value="1"/>
</dbReference>
<dbReference type="SUPFAM" id="SSF54928">
    <property type="entry name" value="RNA-binding domain, RBD"/>
    <property type="match status" value="1"/>
</dbReference>
<feature type="transmembrane region" description="Helical" evidence="1">
    <location>
        <begin position="119"/>
        <end position="140"/>
    </location>
</feature>
<keyword evidence="1" id="KW-1133">Transmembrane helix</keyword>
<dbReference type="AlphaFoldDB" id="A0A9D3W728"/>
<keyword evidence="4" id="KW-1185">Reference proteome</keyword>
<name>A0A9D3W728_9ROSI</name>
<dbReference type="EMBL" id="JAIQCV010000004">
    <property type="protein sequence ID" value="KAH1109038.1"/>
    <property type="molecule type" value="Genomic_DNA"/>
</dbReference>
<reference evidence="3 4" key="1">
    <citation type="journal article" date="2021" name="Plant Biotechnol. J.">
        <title>Multi-omics assisted identification of the key and species-specific regulatory components of drought-tolerant mechanisms in Gossypium stocksii.</title>
        <authorList>
            <person name="Yu D."/>
            <person name="Ke L."/>
            <person name="Zhang D."/>
            <person name="Wu Y."/>
            <person name="Sun Y."/>
            <person name="Mei J."/>
            <person name="Sun J."/>
            <person name="Sun Y."/>
        </authorList>
    </citation>
    <scope>NUCLEOTIDE SEQUENCE [LARGE SCALE GENOMIC DNA]</scope>
    <source>
        <strain evidence="4">cv. E1</strain>
        <tissue evidence="3">Leaf</tissue>
    </source>
</reference>
<organism evidence="3 4">
    <name type="scientific">Gossypium stocksii</name>
    <dbReference type="NCBI Taxonomy" id="47602"/>
    <lineage>
        <taxon>Eukaryota</taxon>
        <taxon>Viridiplantae</taxon>
        <taxon>Streptophyta</taxon>
        <taxon>Embryophyta</taxon>
        <taxon>Tracheophyta</taxon>
        <taxon>Spermatophyta</taxon>
        <taxon>Magnoliopsida</taxon>
        <taxon>eudicotyledons</taxon>
        <taxon>Gunneridae</taxon>
        <taxon>Pentapetalae</taxon>
        <taxon>rosids</taxon>
        <taxon>malvids</taxon>
        <taxon>Malvales</taxon>
        <taxon>Malvaceae</taxon>
        <taxon>Malvoideae</taxon>
        <taxon>Gossypium</taxon>
    </lineage>
</organism>
<evidence type="ECO:0000256" key="1">
    <source>
        <dbReference type="SAM" id="Phobius"/>
    </source>
</evidence>
<dbReference type="InterPro" id="IPR035979">
    <property type="entry name" value="RBD_domain_sf"/>
</dbReference>
<dbReference type="GO" id="GO:0004842">
    <property type="term" value="F:ubiquitin-protein transferase activity"/>
    <property type="evidence" value="ECO:0007669"/>
    <property type="project" value="InterPro"/>
</dbReference>
<dbReference type="Gene3D" id="3.30.70.330">
    <property type="match status" value="1"/>
</dbReference>
<protein>
    <recommendedName>
        <fullName evidence="2">RRM domain-containing protein</fullName>
    </recommendedName>
</protein>